<reference evidence="6" key="1">
    <citation type="submission" date="2021-12" db="EMBL/GenBank/DDBJ databases">
        <authorList>
            <person name="King R."/>
        </authorList>
    </citation>
    <scope>NUCLEOTIDE SEQUENCE</scope>
</reference>
<feature type="compositionally biased region" description="Low complexity" evidence="3">
    <location>
        <begin position="303"/>
        <end position="315"/>
    </location>
</feature>
<keyword evidence="7" id="KW-1185">Reference proteome</keyword>
<evidence type="ECO:0000313" key="6">
    <source>
        <dbReference type="EMBL" id="CAH0402723.1"/>
    </source>
</evidence>
<dbReference type="SUPFAM" id="SSF161256">
    <property type="entry name" value="RILP dimerisation region"/>
    <property type="match status" value="1"/>
</dbReference>
<feature type="region of interest" description="Disordered" evidence="3">
    <location>
        <begin position="297"/>
        <end position="338"/>
    </location>
</feature>
<feature type="domain" description="RH2" evidence="5">
    <location>
        <begin position="265"/>
        <end position="347"/>
    </location>
</feature>
<dbReference type="CDD" id="cd14445">
    <property type="entry name" value="RILP-like"/>
    <property type="match status" value="1"/>
</dbReference>
<feature type="coiled-coil region" evidence="2">
    <location>
        <begin position="57"/>
        <end position="115"/>
    </location>
</feature>
<dbReference type="EMBL" id="OU963914">
    <property type="protein sequence ID" value="CAH0402723.1"/>
    <property type="molecule type" value="Genomic_DNA"/>
</dbReference>
<evidence type="ECO:0008006" key="8">
    <source>
        <dbReference type="Google" id="ProtNLM"/>
    </source>
</evidence>
<dbReference type="PANTHER" id="PTHR21502:SF4">
    <property type="entry name" value="RILP-LIKE PROTEIN HOMOLOG"/>
    <property type="match status" value="1"/>
</dbReference>
<feature type="compositionally biased region" description="Low complexity" evidence="3">
    <location>
        <begin position="559"/>
        <end position="573"/>
    </location>
</feature>
<dbReference type="PROSITE" id="PS51776">
    <property type="entry name" value="RH1"/>
    <property type="match status" value="1"/>
</dbReference>
<evidence type="ECO:0000256" key="3">
    <source>
        <dbReference type="SAM" id="MobiDB-lite"/>
    </source>
</evidence>
<dbReference type="InterPro" id="IPR051241">
    <property type="entry name" value="DZIP_RILPL"/>
</dbReference>
<dbReference type="Gene3D" id="1.20.58.1770">
    <property type="match status" value="1"/>
</dbReference>
<evidence type="ECO:0000259" key="5">
    <source>
        <dbReference type="PROSITE" id="PS51777"/>
    </source>
</evidence>
<feature type="coiled-coil region" evidence="2">
    <location>
        <begin position="163"/>
        <end position="218"/>
    </location>
</feature>
<accession>A0ABN8B1D1</accession>
<evidence type="ECO:0000259" key="4">
    <source>
        <dbReference type="PROSITE" id="PS51776"/>
    </source>
</evidence>
<dbReference type="InterPro" id="IPR034743">
    <property type="entry name" value="RH1"/>
</dbReference>
<evidence type="ECO:0000256" key="2">
    <source>
        <dbReference type="SAM" id="Coils"/>
    </source>
</evidence>
<dbReference type="Pfam" id="PF09744">
    <property type="entry name" value="RH1"/>
    <property type="match status" value="1"/>
</dbReference>
<dbReference type="Proteomes" id="UP001153292">
    <property type="component" value="Chromosome 21"/>
</dbReference>
<sequence>MSYRRRFSAKMPDFDDDVTVVDVYDLASDIGKECEIIIEKYGPDAVTALLPKVINALELLENLAVRNEKENQALQELSAKIAQLENDKIEKAEYRQRFEKEIEAIEEQWRTESAELVTAVGRLQDENKRLRRTINAPADGTSAPPSPAREHDQEVLSRLSSTAEKQRATLRHQELQLQEKQQVIDGLTNQVEKLAQVSRDLRRKHKQLQNQMRLVCEERSELTAIVQAQQRDITALQQVNAQDKKCAACGAATPEGGDDEDQSSKPTFSVRELRAILHERNELKLKLNRAEEQLQALQVEPQPDSSSDTSPSMSTVAAEEEEAPVQGPLPAEPDDAPWKRNSGIRKFFRKLFAESDIAVGSFPRRSFSTLAHKMSAPSGAPTAPAQELLNVNSEYDTWLGKYEAEDSQDKGRYNYEIPLRRSVSLDGGKDLFETLHAVGSDWSESSDGSAWTLYSEVPQNRIVEQYRSFEDIPVSQIRVKNRHVSTEFDTASESDVNWSILNDGYRDINMGSGSLSSPVKKLKWNLSLTNFDSYKESYDYDSDYTEDETRETRAPYFRSNSMESSRSTNSLSSFAETSKDVVDARQPLAKKLTHAPSKNSLDELKKLNVSSQKLAIKHRAYYRSKSTQPDKTVSFYNFSGGTDERGSLPTLTGHDGKDKTIDSMQSRTIGRFKARSIGNIRQPLHRSISTESRNLNECEQERSLPKLGLPRNMSFQGIRKLGTNLRKEVLKQSLGNYHSCEDIAMRASRKTYHSLSESDSYSAPDFKSFRDSYKGKYEAQNIKSNEAEYIESSTFPNESVSAIVVTYEDSSEESVAKNLDGDLTVTSNLVDVSSNCGCQVCMEEERFQREKTPMREILRRVFVKIVSYRDYSRKLTYWDENNNLENDEMYVSVVHVLKLLFGLWLRHLDHN</sequence>
<dbReference type="InterPro" id="IPR034744">
    <property type="entry name" value="RH2"/>
</dbReference>
<gene>
    <name evidence="6" type="ORF">CHILSU_LOCUS5970</name>
</gene>
<evidence type="ECO:0000313" key="7">
    <source>
        <dbReference type="Proteomes" id="UP001153292"/>
    </source>
</evidence>
<dbReference type="PROSITE" id="PS51777">
    <property type="entry name" value="RH2"/>
    <property type="match status" value="1"/>
</dbReference>
<feature type="domain" description="RH1" evidence="4">
    <location>
        <begin position="6"/>
        <end position="94"/>
    </location>
</feature>
<name>A0ABN8B1D1_CHISP</name>
<keyword evidence="1 2" id="KW-0175">Coiled coil</keyword>
<evidence type="ECO:0000256" key="1">
    <source>
        <dbReference type="ARBA" id="ARBA00023054"/>
    </source>
</evidence>
<organism evidence="6 7">
    <name type="scientific">Chilo suppressalis</name>
    <name type="common">Asiatic rice borer moth</name>
    <dbReference type="NCBI Taxonomy" id="168631"/>
    <lineage>
        <taxon>Eukaryota</taxon>
        <taxon>Metazoa</taxon>
        <taxon>Ecdysozoa</taxon>
        <taxon>Arthropoda</taxon>
        <taxon>Hexapoda</taxon>
        <taxon>Insecta</taxon>
        <taxon>Pterygota</taxon>
        <taxon>Neoptera</taxon>
        <taxon>Endopterygota</taxon>
        <taxon>Lepidoptera</taxon>
        <taxon>Glossata</taxon>
        <taxon>Ditrysia</taxon>
        <taxon>Pyraloidea</taxon>
        <taxon>Crambidae</taxon>
        <taxon>Crambinae</taxon>
        <taxon>Chilo</taxon>
    </lineage>
</organism>
<protein>
    <recommendedName>
        <fullName evidence="8">RH1 domain-containing protein</fullName>
    </recommendedName>
</protein>
<proteinExistence type="predicted"/>
<feature type="region of interest" description="Disordered" evidence="3">
    <location>
        <begin position="542"/>
        <end position="576"/>
    </location>
</feature>
<dbReference type="PANTHER" id="PTHR21502">
    <property type="entry name" value="ZINC FINGER PROTEIN DZIP1"/>
    <property type="match status" value="1"/>
</dbReference>